<protein>
    <submittedName>
        <fullName evidence="1">Uncharacterized protein</fullName>
    </submittedName>
</protein>
<sequence>MIVDKKEFSAFIYKMSCLEYTYSTIKNGDKNISLSKREQDEIETIINHSLHRKLLTSSKRKCFGSKVKLTKEAQALYRKLKEYEYLIDI</sequence>
<dbReference type="GeneID" id="83456479"/>
<dbReference type="EMBL" id="AP025635">
    <property type="protein sequence ID" value="BDG66916.1"/>
    <property type="molecule type" value="Genomic_DNA"/>
</dbReference>
<evidence type="ECO:0000313" key="2">
    <source>
        <dbReference type="Proteomes" id="UP000831692"/>
    </source>
</evidence>
<name>A0ABM7XPJ2_9ENTE</name>
<organism evidence="1 2">
    <name type="scientific">Enterococcus innesii</name>
    <dbReference type="NCBI Taxonomy" id="2839759"/>
    <lineage>
        <taxon>Bacteria</taxon>
        <taxon>Bacillati</taxon>
        <taxon>Bacillota</taxon>
        <taxon>Bacilli</taxon>
        <taxon>Lactobacillales</taxon>
        <taxon>Enterococcaceae</taxon>
        <taxon>Enterococcus</taxon>
    </lineage>
</organism>
<proteinExistence type="predicted"/>
<reference evidence="1 2" key="1">
    <citation type="submission" date="2022-03" db="EMBL/GenBank/DDBJ databases">
        <title>Complete genome sequence of Enterococcus innesii DB-1.</title>
        <authorList>
            <person name="Fukuda D."/>
            <person name="Nolasco-Hipolito C."/>
        </authorList>
    </citation>
    <scope>NUCLEOTIDE SEQUENCE [LARGE SCALE GENOMIC DNA]</scope>
    <source>
        <strain evidence="1 2">DB-1</strain>
    </source>
</reference>
<accession>A0ABM7XPJ2</accession>
<gene>
    <name evidence="1" type="ORF">ENLAB_04800</name>
</gene>
<dbReference type="Proteomes" id="UP000831692">
    <property type="component" value="Chromosome"/>
</dbReference>
<evidence type="ECO:0000313" key="1">
    <source>
        <dbReference type="EMBL" id="BDG66916.1"/>
    </source>
</evidence>
<dbReference type="RefSeq" id="WP_074931674.1">
    <property type="nucleotide sequence ID" value="NZ_AP025635.1"/>
</dbReference>
<keyword evidence="2" id="KW-1185">Reference proteome</keyword>